<dbReference type="GO" id="GO:0030170">
    <property type="term" value="F:pyridoxal phosphate binding"/>
    <property type="evidence" value="ECO:0007669"/>
    <property type="project" value="InterPro"/>
</dbReference>
<evidence type="ECO:0000256" key="2">
    <source>
        <dbReference type="ARBA" id="ARBA00022898"/>
    </source>
</evidence>
<comment type="caution">
    <text evidence="6">The sequence shown here is derived from an EMBL/GenBank/DDBJ whole genome shotgun (WGS) entry which is preliminary data.</text>
</comment>
<dbReference type="PANTHER" id="PTHR48078">
    <property type="entry name" value="THREONINE DEHYDRATASE, MITOCHONDRIAL-RELATED"/>
    <property type="match status" value="1"/>
</dbReference>
<dbReference type="NCBIfam" id="NF002823">
    <property type="entry name" value="PRK02991.1"/>
    <property type="match status" value="1"/>
</dbReference>
<keyword evidence="2 4" id="KW-0663">Pyridoxal phosphate</keyword>
<evidence type="ECO:0000259" key="5">
    <source>
        <dbReference type="Pfam" id="PF00291"/>
    </source>
</evidence>
<dbReference type="Pfam" id="PF00291">
    <property type="entry name" value="PALP"/>
    <property type="match status" value="1"/>
</dbReference>
<dbReference type="EMBL" id="WJQS01000005">
    <property type="protein sequence ID" value="MRI85703.1"/>
    <property type="molecule type" value="Genomic_DNA"/>
</dbReference>
<evidence type="ECO:0000313" key="6">
    <source>
        <dbReference type="EMBL" id="MRI85703.1"/>
    </source>
</evidence>
<dbReference type="Gene3D" id="3.40.50.1100">
    <property type="match status" value="2"/>
</dbReference>
<evidence type="ECO:0000313" key="7">
    <source>
        <dbReference type="Proteomes" id="UP000430975"/>
    </source>
</evidence>
<feature type="modified residue" description="N6-(pyridoxal phosphate)lysine" evidence="4">
    <location>
        <position position="119"/>
    </location>
</feature>
<dbReference type="PANTHER" id="PTHR48078:SF9">
    <property type="entry name" value="D-SERINE DEHYDRATASE"/>
    <property type="match status" value="1"/>
</dbReference>
<dbReference type="InterPro" id="IPR050147">
    <property type="entry name" value="Ser/Thr_Dehydratase"/>
</dbReference>
<sequence length="449" mass="49893">MIVSEKINKLLQEVPYLKEVADCKAVLLTNPSKPEFKVASTRTKFTKADVNDAEARLARFAPFIMLAFPETKSAEGLIESGITDVEGLKEMLETYYDTKIEGQLWLKRDDQLPIAGTIKARGAIYEVLKHAEELALEHGLLTTWDDDYTKFASQSFKDFFSNYRIVVGTTGNLGISVGVMGAKLGFEVTVHMSIEAKAWKKNLLRSRGVTVIEHKTNFTQAVEMGRSQSLQDDQSYFVDDEFSEDLFLGYTVAGNRLQEQLKTMNITVDENHPLFVYLPCGIGGSPGGITFGLKQVYGDNVHCFFAEPTQMPSMLIGLMTKEYDQVSIDDFNIDGSLTNMDGLAVPRTSGFVAKLMHNFFDGGYTVTEKDNFAFLRALVDQFEIPLEPAAVAGVTGPARLFSSPLGKAYIKDKGLEDKMKNANHISWATGGSMVPEEDRKAFYNAIDNY</sequence>
<dbReference type="AlphaFoldDB" id="A0A6I2GZ41"/>
<protein>
    <recommendedName>
        <fullName evidence="4">Probable D-serine dehydratase</fullName>
        <ecNumber evidence="4">4.3.1.18</ecNumber>
    </recommendedName>
    <alternativeName>
        <fullName evidence="4">D-serine deaminase</fullName>
        <shortName evidence="4">DSD</shortName>
    </alternativeName>
</protein>
<dbReference type="NCBIfam" id="TIGR02035">
    <property type="entry name" value="D_Ser_am_lyase"/>
    <property type="match status" value="1"/>
</dbReference>
<comment type="cofactor">
    <cofactor evidence="1 4">
        <name>pyridoxal 5'-phosphate</name>
        <dbReference type="ChEBI" id="CHEBI:597326"/>
    </cofactor>
</comment>
<accession>A0A6I2GZ41</accession>
<name>A0A6I2GZ41_9LACT</name>
<dbReference type="GO" id="GO:0036088">
    <property type="term" value="P:D-serine catabolic process"/>
    <property type="evidence" value="ECO:0007669"/>
    <property type="project" value="TreeGrafter"/>
</dbReference>
<keyword evidence="7" id="KW-1185">Reference proteome</keyword>
<dbReference type="GO" id="GO:0008721">
    <property type="term" value="F:D-serine ammonia-lyase activity"/>
    <property type="evidence" value="ECO:0007669"/>
    <property type="project" value="UniProtKB-EC"/>
</dbReference>
<keyword evidence="3 4" id="KW-0456">Lyase</keyword>
<proteinExistence type="inferred from homology"/>
<gene>
    <name evidence="4" type="primary">dsdA</name>
    <name evidence="6" type="ORF">GIY09_07380</name>
</gene>
<dbReference type="SUPFAM" id="SSF53686">
    <property type="entry name" value="Tryptophan synthase beta subunit-like PLP-dependent enzymes"/>
    <property type="match status" value="1"/>
</dbReference>
<dbReference type="InterPro" id="IPR011780">
    <property type="entry name" value="D_Ser_am_lyase"/>
</dbReference>
<dbReference type="GO" id="GO:0009097">
    <property type="term" value="P:isoleucine biosynthetic process"/>
    <property type="evidence" value="ECO:0007669"/>
    <property type="project" value="TreeGrafter"/>
</dbReference>
<dbReference type="HAMAP" id="MF_01030">
    <property type="entry name" value="D_Ser_dehydrat"/>
    <property type="match status" value="1"/>
</dbReference>
<dbReference type="InterPro" id="IPR001926">
    <property type="entry name" value="TrpB-like_PALP"/>
</dbReference>
<dbReference type="Proteomes" id="UP000430975">
    <property type="component" value="Unassembled WGS sequence"/>
</dbReference>
<reference evidence="6 7" key="1">
    <citation type="submission" date="2019-11" db="EMBL/GenBank/DDBJ databases">
        <title>Characterisation of Fundicoccus ignavus gen. nov. sp. nov., a novel genus of the family Aerococcaceae isolated from bulk tank milk.</title>
        <authorList>
            <person name="Siebert A."/>
            <person name="Huptas C."/>
            <person name="Wenning M."/>
            <person name="Scherer S."/>
            <person name="Doll E.V."/>
        </authorList>
    </citation>
    <scope>NUCLEOTIDE SEQUENCE [LARGE SCALE GENOMIC DNA]</scope>
    <source>
        <strain evidence="6 7">WS4759</strain>
    </source>
</reference>
<evidence type="ECO:0000256" key="4">
    <source>
        <dbReference type="HAMAP-Rule" id="MF_01030"/>
    </source>
</evidence>
<comment type="catalytic activity">
    <reaction evidence="4">
        <text>D-serine = pyruvate + NH4(+)</text>
        <dbReference type="Rhea" id="RHEA:13977"/>
        <dbReference type="ChEBI" id="CHEBI:15361"/>
        <dbReference type="ChEBI" id="CHEBI:28938"/>
        <dbReference type="ChEBI" id="CHEBI:35247"/>
        <dbReference type="EC" id="4.3.1.18"/>
    </reaction>
</comment>
<feature type="domain" description="Tryptophan synthase beta chain-like PALP" evidence="5">
    <location>
        <begin position="99"/>
        <end position="397"/>
    </location>
</feature>
<organism evidence="6 7">
    <name type="scientific">Fundicoccus ignavus</name>
    <dbReference type="NCBI Taxonomy" id="2664442"/>
    <lineage>
        <taxon>Bacteria</taxon>
        <taxon>Bacillati</taxon>
        <taxon>Bacillota</taxon>
        <taxon>Bacilli</taxon>
        <taxon>Lactobacillales</taxon>
        <taxon>Aerococcaceae</taxon>
        <taxon>Fundicoccus</taxon>
    </lineage>
</organism>
<dbReference type="InterPro" id="IPR036052">
    <property type="entry name" value="TrpB-like_PALP_sf"/>
</dbReference>
<evidence type="ECO:0000256" key="3">
    <source>
        <dbReference type="ARBA" id="ARBA00023239"/>
    </source>
</evidence>
<evidence type="ECO:0000256" key="1">
    <source>
        <dbReference type="ARBA" id="ARBA00001933"/>
    </source>
</evidence>
<comment type="similarity">
    <text evidence="4">Belongs to the serine/threonine dehydratase family. DsdA subfamily.</text>
</comment>
<dbReference type="RefSeq" id="WP_153863608.1">
    <property type="nucleotide sequence ID" value="NZ_WJQS01000005.1"/>
</dbReference>
<dbReference type="GO" id="GO:0016836">
    <property type="term" value="F:hydro-lyase activity"/>
    <property type="evidence" value="ECO:0007669"/>
    <property type="project" value="UniProtKB-UniRule"/>
</dbReference>
<dbReference type="EC" id="4.3.1.18" evidence="4"/>